<keyword evidence="10" id="KW-0626">Porin</keyword>
<dbReference type="GO" id="GO:0046930">
    <property type="term" value="C:pore complex"/>
    <property type="evidence" value="ECO:0007669"/>
    <property type="project" value="UniProtKB-KW"/>
</dbReference>
<keyword evidence="15" id="KW-1133">Transmembrane helix</keyword>
<keyword evidence="3" id="KW-0813">Transport</keyword>
<evidence type="ECO:0000256" key="12">
    <source>
        <dbReference type="ARBA" id="ARBA00023139"/>
    </source>
</evidence>
<evidence type="ECO:0000256" key="10">
    <source>
        <dbReference type="ARBA" id="ARBA00023114"/>
    </source>
</evidence>
<keyword evidence="8" id="KW-0625">Polysaccharide transport</keyword>
<keyword evidence="5" id="KW-0762">Sugar transport</keyword>
<gene>
    <name evidence="18" type="ORF">EV201_1449</name>
</gene>
<keyword evidence="7" id="KW-0732">Signal</keyword>
<evidence type="ECO:0000256" key="6">
    <source>
        <dbReference type="ARBA" id="ARBA00022692"/>
    </source>
</evidence>
<dbReference type="OrthoDB" id="662756at2"/>
<dbReference type="GO" id="GO:0015288">
    <property type="term" value="F:porin activity"/>
    <property type="evidence" value="ECO:0007669"/>
    <property type="project" value="UniProtKB-KW"/>
</dbReference>
<feature type="domain" description="SLBB" evidence="17">
    <location>
        <begin position="148"/>
        <end position="227"/>
    </location>
</feature>
<keyword evidence="11 15" id="KW-0472">Membrane</keyword>
<evidence type="ECO:0000259" key="17">
    <source>
        <dbReference type="Pfam" id="PF22461"/>
    </source>
</evidence>
<evidence type="ECO:0000259" key="16">
    <source>
        <dbReference type="Pfam" id="PF02563"/>
    </source>
</evidence>
<keyword evidence="9" id="KW-0406">Ion transport</keyword>
<dbReference type="Gene3D" id="3.10.560.10">
    <property type="entry name" value="Outer membrane lipoprotein wza domain like"/>
    <property type="match status" value="1"/>
</dbReference>
<name>A0A4Q7VKR8_9BACT</name>
<keyword evidence="19" id="KW-1185">Reference proteome</keyword>
<feature type="transmembrane region" description="Helical" evidence="15">
    <location>
        <begin position="234"/>
        <end position="256"/>
    </location>
</feature>
<dbReference type="RefSeq" id="WP_130306882.1">
    <property type="nucleotide sequence ID" value="NZ_SHKN01000001.1"/>
</dbReference>
<dbReference type="InterPro" id="IPR054765">
    <property type="entry name" value="SLBB_dom"/>
</dbReference>
<dbReference type="EMBL" id="SHKN01000001">
    <property type="protein sequence ID" value="RZT96799.1"/>
    <property type="molecule type" value="Genomic_DNA"/>
</dbReference>
<comment type="subcellular location">
    <subcellularLocation>
        <location evidence="1">Cell outer membrane</location>
        <topology evidence="1">Multi-pass membrane protein</topology>
    </subcellularLocation>
</comment>
<evidence type="ECO:0000313" key="19">
    <source>
        <dbReference type="Proteomes" id="UP000293562"/>
    </source>
</evidence>
<proteinExistence type="inferred from homology"/>
<protein>
    <submittedName>
        <fullName evidence="18">Protein involved in gliding motility EpsA</fullName>
    </submittedName>
</protein>
<keyword evidence="13" id="KW-0998">Cell outer membrane</keyword>
<evidence type="ECO:0000256" key="4">
    <source>
        <dbReference type="ARBA" id="ARBA00022452"/>
    </source>
</evidence>
<evidence type="ECO:0000256" key="15">
    <source>
        <dbReference type="SAM" id="Phobius"/>
    </source>
</evidence>
<keyword evidence="12" id="KW-0564">Palmitate</keyword>
<dbReference type="PANTHER" id="PTHR33619">
    <property type="entry name" value="POLYSACCHARIDE EXPORT PROTEIN GFCE-RELATED"/>
    <property type="match status" value="1"/>
</dbReference>
<dbReference type="Pfam" id="PF22461">
    <property type="entry name" value="SLBB_2"/>
    <property type="match status" value="1"/>
</dbReference>
<evidence type="ECO:0000256" key="5">
    <source>
        <dbReference type="ARBA" id="ARBA00022597"/>
    </source>
</evidence>
<keyword evidence="14" id="KW-0449">Lipoprotein</keyword>
<evidence type="ECO:0000256" key="13">
    <source>
        <dbReference type="ARBA" id="ARBA00023237"/>
    </source>
</evidence>
<comment type="caution">
    <text evidence="18">The sequence shown here is derived from an EMBL/GenBank/DDBJ whole genome shotgun (WGS) entry which is preliminary data.</text>
</comment>
<organism evidence="18 19">
    <name type="scientific">Ancylomarina subtilis</name>
    <dbReference type="NCBI Taxonomy" id="1639035"/>
    <lineage>
        <taxon>Bacteria</taxon>
        <taxon>Pseudomonadati</taxon>
        <taxon>Bacteroidota</taxon>
        <taxon>Bacteroidia</taxon>
        <taxon>Marinilabiliales</taxon>
        <taxon>Marinifilaceae</taxon>
        <taxon>Ancylomarina</taxon>
    </lineage>
</organism>
<evidence type="ECO:0000313" key="18">
    <source>
        <dbReference type="EMBL" id="RZT96799.1"/>
    </source>
</evidence>
<dbReference type="PROSITE" id="PS51257">
    <property type="entry name" value="PROKAR_LIPOPROTEIN"/>
    <property type="match status" value="1"/>
</dbReference>
<dbReference type="InterPro" id="IPR003715">
    <property type="entry name" value="Poly_export_N"/>
</dbReference>
<evidence type="ECO:0000256" key="9">
    <source>
        <dbReference type="ARBA" id="ARBA00023065"/>
    </source>
</evidence>
<evidence type="ECO:0000256" key="2">
    <source>
        <dbReference type="ARBA" id="ARBA00009450"/>
    </source>
</evidence>
<dbReference type="AlphaFoldDB" id="A0A4Q7VKR8"/>
<dbReference type="GO" id="GO:0006811">
    <property type="term" value="P:monoatomic ion transport"/>
    <property type="evidence" value="ECO:0007669"/>
    <property type="project" value="UniProtKB-KW"/>
</dbReference>
<dbReference type="GO" id="GO:0009279">
    <property type="term" value="C:cell outer membrane"/>
    <property type="evidence" value="ECO:0007669"/>
    <property type="project" value="UniProtKB-SubCell"/>
</dbReference>
<evidence type="ECO:0000256" key="1">
    <source>
        <dbReference type="ARBA" id="ARBA00004571"/>
    </source>
</evidence>
<feature type="domain" description="Polysaccharide export protein N-terminal" evidence="16">
    <location>
        <begin position="47"/>
        <end position="144"/>
    </location>
</feature>
<dbReference type="GO" id="GO:0015159">
    <property type="term" value="F:polysaccharide transmembrane transporter activity"/>
    <property type="evidence" value="ECO:0007669"/>
    <property type="project" value="InterPro"/>
</dbReference>
<evidence type="ECO:0000256" key="7">
    <source>
        <dbReference type="ARBA" id="ARBA00022729"/>
    </source>
</evidence>
<dbReference type="Proteomes" id="UP000293562">
    <property type="component" value="Unassembled WGS sequence"/>
</dbReference>
<keyword evidence="4" id="KW-1134">Transmembrane beta strand</keyword>
<dbReference type="InterPro" id="IPR049712">
    <property type="entry name" value="Poly_export"/>
</dbReference>
<reference evidence="18 19" key="1">
    <citation type="submission" date="2019-02" db="EMBL/GenBank/DDBJ databases">
        <title>Genomic Encyclopedia of Type Strains, Phase IV (KMG-IV): sequencing the most valuable type-strain genomes for metagenomic binning, comparative biology and taxonomic classification.</title>
        <authorList>
            <person name="Goeker M."/>
        </authorList>
    </citation>
    <scope>NUCLEOTIDE SEQUENCE [LARGE SCALE GENOMIC DNA]</scope>
    <source>
        <strain evidence="18 19">DSM 28825</strain>
    </source>
</reference>
<comment type="similarity">
    <text evidence="2">Belongs to the BexD/CtrA/VexA family.</text>
</comment>
<evidence type="ECO:0000256" key="11">
    <source>
        <dbReference type="ARBA" id="ARBA00023136"/>
    </source>
</evidence>
<sequence length="260" mass="29651">MKFNRLIIFLLLLSMFVSCIPQKRTIYMRDVSGKKSYINLYTKAVEVTEAYTIQPRDYIYIRVLTPDEAVASLYNLDAGQMNMNSMGDPSTLKFQSYQVSDEGDIDFPYVGQVKVVDLTLKEVKVKMQDILKKHIDTFTLQVQLTNTQFTILGEVHSPGQYNMNKDQLTIFEAISLAGDLTIYGKRKRVRIVRPTTEGTKTINVDLTDLNLVDSQNYYIQPNDLIYVEPIKAKMFGFGETFSLGLVTSIISFFLLANSLK</sequence>
<evidence type="ECO:0000256" key="8">
    <source>
        <dbReference type="ARBA" id="ARBA00023047"/>
    </source>
</evidence>
<evidence type="ECO:0000256" key="3">
    <source>
        <dbReference type="ARBA" id="ARBA00022448"/>
    </source>
</evidence>
<dbReference type="Pfam" id="PF02563">
    <property type="entry name" value="Poly_export"/>
    <property type="match status" value="1"/>
</dbReference>
<accession>A0A4Q7VKR8</accession>
<dbReference type="PANTHER" id="PTHR33619:SF3">
    <property type="entry name" value="POLYSACCHARIDE EXPORT PROTEIN GFCE-RELATED"/>
    <property type="match status" value="1"/>
</dbReference>
<evidence type="ECO:0000256" key="14">
    <source>
        <dbReference type="ARBA" id="ARBA00023288"/>
    </source>
</evidence>
<keyword evidence="6 15" id="KW-0812">Transmembrane</keyword>